<comment type="caution">
    <text evidence="1">The sequence shown here is derived from an EMBL/GenBank/DDBJ whole genome shotgun (WGS) entry which is preliminary data.</text>
</comment>
<proteinExistence type="predicted"/>
<evidence type="ECO:0000313" key="2">
    <source>
        <dbReference type="Proteomes" id="UP001055879"/>
    </source>
</evidence>
<dbReference type="EMBL" id="CM042050">
    <property type="protein sequence ID" value="KAI3733513.1"/>
    <property type="molecule type" value="Genomic_DNA"/>
</dbReference>
<evidence type="ECO:0000313" key="1">
    <source>
        <dbReference type="EMBL" id="KAI3733513.1"/>
    </source>
</evidence>
<reference evidence="1 2" key="2">
    <citation type="journal article" date="2022" name="Mol. Ecol. Resour.">
        <title>The genomes of chicory, endive, great burdock and yacon provide insights into Asteraceae paleo-polyploidization history and plant inulin production.</title>
        <authorList>
            <person name="Fan W."/>
            <person name="Wang S."/>
            <person name="Wang H."/>
            <person name="Wang A."/>
            <person name="Jiang F."/>
            <person name="Liu H."/>
            <person name="Zhao H."/>
            <person name="Xu D."/>
            <person name="Zhang Y."/>
        </authorList>
    </citation>
    <scope>NUCLEOTIDE SEQUENCE [LARGE SCALE GENOMIC DNA]</scope>
    <source>
        <strain evidence="2">cv. Niubang</strain>
    </source>
</reference>
<protein>
    <submittedName>
        <fullName evidence="1">Uncharacterized protein</fullName>
    </submittedName>
</protein>
<dbReference type="Proteomes" id="UP001055879">
    <property type="component" value="Linkage Group LG04"/>
</dbReference>
<gene>
    <name evidence="1" type="ORF">L6452_12956</name>
</gene>
<keyword evidence="2" id="KW-1185">Reference proteome</keyword>
<reference evidence="2" key="1">
    <citation type="journal article" date="2022" name="Mol. Ecol. Resour.">
        <title>The genomes of chicory, endive, great burdock and yacon provide insights into Asteraceae palaeo-polyploidization history and plant inulin production.</title>
        <authorList>
            <person name="Fan W."/>
            <person name="Wang S."/>
            <person name="Wang H."/>
            <person name="Wang A."/>
            <person name="Jiang F."/>
            <person name="Liu H."/>
            <person name="Zhao H."/>
            <person name="Xu D."/>
            <person name="Zhang Y."/>
        </authorList>
    </citation>
    <scope>NUCLEOTIDE SEQUENCE [LARGE SCALE GENOMIC DNA]</scope>
    <source>
        <strain evidence="2">cv. Niubang</strain>
    </source>
</reference>
<organism evidence="1 2">
    <name type="scientific">Arctium lappa</name>
    <name type="common">Greater burdock</name>
    <name type="synonym">Lappa major</name>
    <dbReference type="NCBI Taxonomy" id="4217"/>
    <lineage>
        <taxon>Eukaryota</taxon>
        <taxon>Viridiplantae</taxon>
        <taxon>Streptophyta</taxon>
        <taxon>Embryophyta</taxon>
        <taxon>Tracheophyta</taxon>
        <taxon>Spermatophyta</taxon>
        <taxon>Magnoliopsida</taxon>
        <taxon>eudicotyledons</taxon>
        <taxon>Gunneridae</taxon>
        <taxon>Pentapetalae</taxon>
        <taxon>asterids</taxon>
        <taxon>campanulids</taxon>
        <taxon>Asterales</taxon>
        <taxon>Asteraceae</taxon>
        <taxon>Carduoideae</taxon>
        <taxon>Cardueae</taxon>
        <taxon>Arctiinae</taxon>
        <taxon>Arctium</taxon>
    </lineage>
</organism>
<name>A0ACB9CGZ0_ARCLA</name>
<sequence length="184" mass="21078">MARRSSSSTLRPPAAKEKQRRDRMKDLFSTLASLLHLQPYDRMSLPDFLDRATSTLVNWKERVEQLKGRKEELEKEVGSSSRSNNNMQQQQQQQQQQQVVQVMEVDFKLEANLIITTTTNNNKKKKVEPFQVLSVIEQGGAEITSSTFSTVGDRTYCTIHAQAFQARLGFDVELIESRLLELVC</sequence>
<accession>A0ACB9CGZ0</accession>